<dbReference type="AlphaFoldDB" id="A0A553PJE2"/>
<feature type="region of interest" description="Disordered" evidence="1">
    <location>
        <begin position="63"/>
        <end position="84"/>
    </location>
</feature>
<dbReference type="EMBL" id="VCGU01000003">
    <property type="protein sequence ID" value="TRY77815.1"/>
    <property type="molecule type" value="Genomic_DNA"/>
</dbReference>
<gene>
    <name evidence="2" type="ORF">TCAL_17399</name>
</gene>
<sequence>NGGLILVVNGEKIAPGKVPIVLKGESWGSAVVYQVVNLGTMPPPETPTPRVCSLHFVPADFDMESRDSNPRRKRRRSDSGHLSRKRLLQAAIPSQFPNTRSYLSKTCPNPRSGLASSSSRLEVEKRVLHKQIDQIFIMESIASLQDIVTKAKSACLPAGVECLVQESKIRYISLDETDASKIEVQFCLTIKANMQYVMVVRNKRVSVELVRHIARDTLSSITEIVNILSFLKAKHQDFNSGCLSLDLIVSDFMESISQLEMSEIQSRKVNFCLEQIHLAGKSNSGRRYSTDLLVCAAMWRANSPSLYRQIIQENILTLPSESHIKRLTASLETDNGIGKSTKEYLRKRIQNLSIRDRKVVLMFDEIYCASRFE</sequence>
<comment type="caution">
    <text evidence="2">The sequence shown here is derived from an EMBL/GenBank/DDBJ whole genome shotgun (WGS) entry which is preliminary data.</text>
</comment>
<evidence type="ECO:0000313" key="2">
    <source>
        <dbReference type="EMBL" id="TRY77815.1"/>
    </source>
</evidence>
<accession>A0A553PJE2</accession>
<organism evidence="2 3">
    <name type="scientific">Tigriopus californicus</name>
    <name type="common">Marine copepod</name>
    <dbReference type="NCBI Taxonomy" id="6832"/>
    <lineage>
        <taxon>Eukaryota</taxon>
        <taxon>Metazoa</taxon>
        <taxon>Ecdysozoa</taxon>
        <taxon>Arthropoda</taxon>
        <taxon>Crustacea</taxon>
        <taxon>Multicrustacea</taxon>
        <taxon>Hexanauplia</taxon>
        <taxon>Copepoda</taxon>
        <taxon>Harpacticoida</taxon>
        <taxon>Harpacticidae</taxon>
        <taxon>Tigriopus</taxon>
    </lineage>
</organism>
<protein>
    <submittedName>
        <fullName evidence="2">Uncharacterized protein</fullName>
    </submittedName>
</protein>
<dbReference type="Proteomes" id="UP000318571">
    <property type="component" value="Chromosome 11"/>
</dbReference>
<evidence type="ECO:0000256" key="1">
    <source>
        <dbReference type="SAM" id="MobiDB-lite"/>
    </source>
</evidence>
<name>A0A553PJE2_TIGCA</name>
<keyword evidence="3" id="KW-1185">Reference proteome</keyword>
<proteinExistence type="predicted"/>
<feature type="non-terminal residue" evidence="2">
    <location>
        <position position="1"/>
    </location>
</feature>
<evidence type="ECO:0000313" key="3">
    <source>
        <dbReference type="Proteomes" id="UP000318571"/>
    </source>
</evidence>
<dbReference type="OMA" id="KRVCGRH"/>
<feature type="non-terminal residue" evidence="2">
    <location>
        <position position="373"/>
    </location>
</feature>
<feature type="compositionally biased region" description="Basic residues" evidence="1">
    <location>
        <begin position="71"/>
        <end position="84"/>
    </location>
</feature>
<reference evidence="2 3" key="1">
    <citation type="journal article" date="2018" name="Nat. Ecol. Evol.">
        <title>Genomic signatures of mitonuclear coevolution across populations of Tigriopus californicus.</title>
        <authorList>
            <person name="Barreto F.S."/>
            <person name="Watson E.T."/>
            <person name="Lima T.G."/>
            <person name="Willett C.S."/>
            <person name="Edmands S."/>
            <person name="Li W."/>
            <person name="Burton R.S."/>
        </authorList>
    </citation>
    <scope>NUCLEOTIDE SEQUENCE [LARGE SCALE GENOMIC DNA]</scope>
    <source>
        <strain evidence="2 3">San Diego</strain>
    </source>
</reference>